<evidence type="ECO:0000313" key="3">
    <source>
        <dbReference type="Proteomes" id="UP000001072"/>
    </source>
</evidence>
<dbReference type="RefSeq" id="XP_007417618.1">
    <property type="nucleotide sequence ID" value="XM_007417556.1"/>
</dbReference>
<evidence type="ECO:0000256" key="1">
    <source>
        <dbReference type="SAM" id="MobiDB-lite"/>
    </source>
</evidence>
<protein>
    <submittedName>
        <fullName evidence="2">Uncharacterized protein</fullName>
    </submittedName>
</protein>
<evidence type="ECO:0000313" key="2">
    <source>
        <dbReference type="EMBL" id="EGF99119.1"/>
    </source>
</evidence>
<feature type="region of interest" description="Disordered" evidence="1">
    <location>
        <begin position="1"/>
        <end position="151"/>
    </location>
</feature>
<dbReference type="EMBL" id="GL883164">
    <property type="protein sequence ID" value="EGF99119.1"/>
    <property type="molecule type" value="Genomic_DNA"/>
</dbReference>
<feature type="compositionally biased region" description="Polar residues" evidence="1">
    <location>
        <begin position="8"/>
        <end position="37"/>
    </location>
</feature>
<proteinExistence type="predicted"/>
<dbReference type="VEuPathDB" id="FungiDB:MELLADRAFT_68825"/>
<dbReference type="HOGENOM" id="CLU_1503758_0_0_1"/>
<accession>F4S8B1</accession>
<sequence>MAPEHSQKNISKNKSLSVPSSNHLSQNLSVPSSSFTFSVDPRGSSSRRSLRPPSPARRDPGFVSTPSDSRRAPQAPTSPSNPLEDDESSQYQPSQTEEKDDEQDIDDGSKSDASVILVSGSSTVGKKRSRLTSKNEVKKKTTKSKAKKAKVRNNSSVLYELMDVPDLFWPSRPFVSPII</sequence>
<name>F4S8B1_MELLP</name>
<dbReference type="AlphaFoldDB" id="F4S8B1"/>
<dbReference type="GeneID" id="18931115"/>
<keyword evidence="3" id="KW-1185">Reference proteome</keyword>
<dbReference type="InParanoid" id="F4S8B1"/>
<feature type="compositionally biased region" description="Basic residues" evidence="1">
    <location>
        <begin position="140"/>
        <end position="151"/>
    </location>
</feature>
<gene>
    <name evidence="2" type="ORF">MELLADRAFT_68825</name>
</gene>
<dbReference type="KEGG" id="mlr:MELLADRAFT_68825"/>
<reference evidence="3" key="1">
    <citation type="journal article" date="2011" name="Proc. Natl. Acad. Sci. U.S.A.">
        <title>Obligate biotrophy features unraveled by the genomic analysis of rust fungi.</title>
        <authorList>
            <person name="Duplessis S."/>
            <person name="Cuomo C.A."/>
            <person name="Lin Y.-C."/>
            <person name="Aerts A."/>
            <person name="Tisserant E."/>
            <person name="Veneault-Fourrey C."/>
            <person name="Joly D.L."/>
            <person name="Hacquard S."/>
            <person name="Amselem J."/>
            <person name="Cantarel B.L."/>
            <person name="Chiu R."/>
            <person name="Coutinho P.M."/>
            <person name="Feau N."/>
            <person name="Field M."/>
            <person name="Frey P."/>
            <person name="Gelhaye E."/>
            <person name="Goldberg J."/>
            <person name="Grabherr M.G."/>
            <person name="Kodira C.D."/>
            <person name="Kohler A."/>
            <person name="Kuees U."/>
            <person name="Lindquist E.A."/>
            <person name="Lucas S.M."/>
            <person name="Mago R."/>
            <person name="Mauceli E."/>
            <person name="Morin E."/>
            <person name="Murat C."/>
            <person name="Pangilinan J.L."/>
            <person name="Park R."/>
            <person name="Pearson M."/>
            <person name="Quesneville H."/>
            <person name="Rouhier N."/>
            <person name="Sakthikumar S."/>
            <person name="Salamov A.A."/>
            <person name="Schmutz J."/>
            <person name="Selles B."/>
            <person name="Shapiro H."/>
            <person name="Tanguay P."/>
            <person name="Tuskan G.A."/>
            <person name="Henrissat B."/>
            <person name="Van de Peer Y."/>
            <person name="Rouze P."/>
            <person name="Ellis J.G."/>
            <person name="Dodds P.N."/>
            <person name="Schein J.E."/>
            <person name="Zhong S."/>
            <person name="Hamelin R.C."/>
            <person name="Grigoriev I.V."/>
            <person name="Szabo L.J."/>
            <person name="Martin F."/>
        </authorList>
    </citation>
    <scope>NUCLEOTIDE SEQUENCE [LARGE SCALE GENOMIC DNA]</scope>
    <source>
        <strain evidence="3">98AG31 / pathotype 3-4-7</strain>
    </source>
</reference>
<dbReference type="Proteomes" id="UP000001072">
    <property type="component" value="Unassembled WGS sequence"/>
</dbReference>
<organism evidence="3">
    <name type="scientific">Melampsora larici-populina (strain 98AG31 / pathotype 3-4-7)</name>
    <name type="common">Poplar leaf rust fungus</name>
    <dbReference type="NCBI Taxonomy" id="747676"/>
    <lineage>
        <taxon>Eukaryota</taxon>
        <taxon>Fungi</taxon>
        <taxon>Dikarya</taxon>
        <taxon>Basidiomycota</taxon>
        <taxon>Pucciniomycotina</taxon>
        <taxon>Pucciniomycetes</taxon>
        <taxon>Pucciniales</taxon>
        <taxon>Melampsoraceae</taxon>
        <taxon>Melampsora</taxon>
    </lineage>
</organism>
<dbReference type="OrthoDB" id="10606050at2759"/>